<name>A0A512J0K9_9HYPH</name>
<evidence type="ECO:0008006" key="6">
    <source>
        <dbReference type="Google" id="ProtNLM"/>
    </source>
</evidence>
<dbReference type="RefSeq" id="WP_170267720.1">
    <property type="nucleotide sequence ID" value="NZ_BJZU01000025.1"/>
</dbReference>
<evidence type="ECO:0000313" key="3">
    <source>
        <dbReference type="EMBL" id="GLS66572.1"/>
    </source>
</evidence>
<feature type="region of interest" description="Disordered" evidence="1">
    <location>
        <begin position="1"/>
        <end position="23"/>
    </location>
</feature>
<dbReference type="AlphaFoldDB" id="A0A512J0K9"/>
<sequence>MLKMRTDRKPEIESRRPTLSPSVRRHLGQSLQSFYADALTAPVSPRLEAVLTRFLQQG</sequence>
<gene>
    <name evidence="3" type="ORF">GCM10007888_49550</name>
    <name evidence="2" type="ORF">MOX02_15460</name>
</gene>
<evidence type="ECO:0000313" key="4">
    <source>
        <dbReference type="Proteomes" id="UP000321960"/>
    </source>
</evidence>
<dbReference type="EMBL" id="BSPK01000107">
    <property type="protein sequence ID" value="GLS66572.1"/>
    <property type="molecule type" value="Genomic_DNA"/>
</dbReference>
<keyword evidence="5" id="KW-1185">Reference proteome</keyword>
<evidence type="ECO:0000313" key="5">
    <source>
        <dbReference type="Proteomes" id="UP001156856"/>
    </source>
</evidence>
<accession>A0A512J0K9</accession>
<evidence type="ECO:0000256" key="1">
    <source>
        <dbReference type="SAM" id="MobiDB-lite"/>
    </source>
</evidence>
<dbReference type="EMBL" id="BJZU01000025">
    <property type="protein sequence ID" value="GEP03508.1"/>
    <property type="molecule type" value="Genomic_DNA"/>
</dbReference>
<reference evidence="3" key="1">
    <citation type="journal article" date="2014" name="Int. J. Syst. Evol. Microbiol.">
        <title>Complete genome of a new Firmicutes species belonging to the dominant human colonic microbiota ('Ruminococcus bicirculans') reveals two chromosomes and a selective capacity to utilize plant glucans.</title>
        <authorList>
            <consortium name="NISC Comparative Sequencing Program"/>
            <person name="Wegmann U."/>
            <person name="Louis P."/>
            <person name="Goesmann A."/>
            <person name="Henrissat B."/>
            <person name="Duncan S.H."/>
            <person name="Flint H.J."/>
        </authorList>
    </citation>
    <scope>NUCLEOTIDE SEQUENCE</scope>
    <source>
        <strain evidence="3">NBRC 107715</strain>
    </source>
</reference>
<protein>
    <recommendedName>
        <fullName evidence="6">Anti-sigma factor NepR domain-containing protein</fullName>
    </recommendedName>
</protein>
<comment type="caution">
    <text evidence="2">The sequence shown here is derived from an EMBL/GenBank/DDBJ whole genome shotgun (WGS) entry which is preliminary data.</text>
</comment>
<reference evidence="3" key="4">
    <citation type="submission" date="2023-01" db="EMBL/GenBank/DDBJ databases">
        <title>Draft genome sequence of Methylobacterium oxalidis strain NBRC 107715.</title>
        <authorList>
            <person name="Sun Q."/>
            <person name="Mori K."/>
        </authorList>
    </citation>
    <scope>NUCLEOTIDE SEQUENCE</scope>
    <source>
        <strain evidence="3">NBRC 107715</strain>
    </source>
</reference>
<reference evidence="5" key="2">
    <citation type="journal article" date="2019" name="Int. J. Syst. Evol. Microbiol.">
        <title>The Global Catalogue of Microorganisms (GCM) 10K type strain sequencing project: providing services to taxonomists for standard genome sequencing and annotation.</title>
        <authorList>
            <consortium name="The Broad Institute Genomics Platform"/>
            <consortium name="The Broad Institute Genome Sequencing Center for Infectious Disease"/>
            <person name="Wu L."/>
            <person name="Ma J."/>
        </authorList>
    </citation>
    <scope>NUCLEOTIDE SEQUENCE [LARGE SCALE GENOMIC DNA]</scope>
    <source>
        <strain evidence="5">NBRC 107715</strain>
    </source>
</reference>
<proteinExistence type="predicted"/>
<feature type="compositionally biased region" description="Basic and acidic residues" evidence="1">
    <location>
        <begin position="1"/>
        <end position="16"/>
    </location>
</feature>
<reference evidence="2 4" key="3">
    <citation type="submission" date="2019-07" db="EMBL/GenBank/DDBJ databases">
        <title>Whole genome shotgun sequence of Methylobacterium oxalidis NBRC 107715.</title>
        <authorList>
            <person name="Hosoyama A."/>
            <person name="Uohara A."/>
            <person name="Ohji S."/>
            <person name="Ichikawa N."/>
        </authorList>
    </citation>
    <scope>NUCLEOTIDE SEQUENCE [LARGE SCALE GENOMIC DNA]</scope>
    <source>
        <strain evidence="2 4">NBRC 107715</strain>
    </source>
</reference>
<dbReference type="Proteomes" id="UP001156856">
    <property type="component" value="Unassembled WGS sequence"/>
</dbReference>
<dbReference type="Proteomes" id="UP000321960">
    <property type="component" value="Unassembled WGS sequence"/>
</dbReference>
<evidence type="ECO:0000313" key="2">
    <source>
        <dbReference type="EMBL" id="GEP03508.1"/>
    </source>
</evidence>
<organism evidence="2 4">
    <name type="scientific">Methylobacterium oxalidis</name>
    <dbReference type="NCBI Taxonomy" id="944322"/>
    <lineage>
        <taxon>Bacteria</taxon>
        <taxon>Pseudomonadati</taxon>
        <taxon>Pseudomonadota</taxon>
        <taxon>Alphaproteobacteria</taxon>
        <taxon>Hyphomicrobiales</taxon>
        <taxon>Methylobacteriaceae</taxon>
        <taxon>Methylobacterium</taxon>
    </lineage>
</organism>